<proteinExistence type="predicted"/>
<evidence type="ECO:0000313" key="3">
    <source>
        <dbReference type="Proteomes" id="UP001234989"/>
    </source>
</evidence>
<evidence type="ECO:0000313" key="2">
    <source>
        <dbReference type="EMBL" id="WMV60236.1"/>
    </source>
</evidence>
<protein>
    <submittedName>
        <fullName evidence="2">Uncharacterized protein</fullName>
    </submittedName>
</protein>
<evidence type="ECO:0000256" key="1">
    <source>
        <dbReference type="SAM" id="MobiDB-lite"/>
    </source>
</evidence>
<sequence>MRLFMETRGRKVHPMTLIMDGLDPASPMANLQSRSQKSKVSMEATRKPRILNPKLCERGCDDILQKEKPAYIEPEDEVYSVTEENEAIPPTPRVVSKHCQGP</sequence>
<dbReference type="AlphaFoldDB" id="A0AAF0VB30"/>
<name>A0AAF0VB30_SOLVR</name>
<dbReference type="Proteomes" id="UP001234989">
    <property type="component" value="Chromosome 12"/>
</dbReference>
<feature type="region of interest" description="Disordered" evidence="1">
    <location>
        <begin position="83"/>
        <end position="102"/>
    </location>
</feature>
<gene>
    <name evidence="2" type="ORF">MTR67_053621</name>
</gene>
<dbReference type="EMBL" id="CP133623">
    <property type="protein sequence ID" value="WMV60236.1"/>
    <property type="molecule type" value="Genomic_DNA"/>
</dbReference>
<organism evidence="2 3">
    <name type="scientific">Solanum verrucosum</name>
    <dbReference type="NCBI Taxonomy" id="315347"/>
    <lineage>
        <taxon>Eukaryota</taxon>
        <taxon>Viridiplantae</taxon>
        <taxon>Streptophyta</taxon>
        <taxon>Embryophyta</taxon>
        <taxon>Tracheophyta</taxon>
        <taxon>Spermatophyta</taxon>
        <taxon>Magnoliopsida</taxon>
        <taxon>eudicotyledons</taxon>
        <taxon>Gunneridae</taxon>
        <taxon>Pentapetalae</taxon>
        <taxon>asterids</taxon>
        <taxon>lamiids</taxon>
        <taxon>Solanales</taxon>
        <taxon>Solanaceae</taxon>
        <taxon>Solanoideae</taxon>
        <taxon>Solaneae</taxon>
        <taxon>Solanum</taxon>
    </lineage>
</organism>
<accession>A0AAF0VB30</accession>
<reference evidence="2" key="1">
    <citation type="submission" date="2023-08" db="EMBL/GenBank/DDBJ databases">
        <title>A de novo genome assembly of Solanum verrucosum Schlechtendal, a Mexican diploid species geographically isolated from the other diploid A-genome species in potato relatives.</title>
        <authorList>
            <person name="Hosaka K."/>
        </authorList>
    </citation>
    <scope>NUCLEOTIDE SEQUENCE</scope>
    <source>
        <tissue evidence="2">Young leaves</tissue>
    </source>
</reference>
<keyword evidence="3" id="KW-1185">Reference proteome</keyword>